<sequence>MMRSYKHEQDREASIDSFVSSHVVKCVGEWTGKGNLHTYPNAFVVETLQSKLFHCSADTPEAKQAWLNSISVYDRLSLGSSVPPTDVPTPTNGYESSEAPEPVTESPPSVVIPARPIERSRPKSERDALFQPKSRRSNFDDIEIEDETTGPRDPAVGLDKSLWLKASATTLSIDEDDDIPFVHVEAPPSSLRMKYTTTPAAEPPLATPTVVETPEEYIELDPDMVARFSHMRMMEARGQASAVEVSSLSRPSKRVDRSKKSKKKTNSSPVDDHNVIEKSEKKKKKSTAVTIDSEEPIVKLEKKKKKKDKTTDTSEKKKKKSTSEPPPMPLEEPKYYPEPAPIAPPPPRSIQLPAIDDF</sequence>
<dbReference type="Proteomes" id="UP000481153">
    <property type="component" value="Unassembled WGS sequence"/>
</dbReference>
<feature type="compositionally biased region" description="Low complexity" evidence="1">
    <location>
        <begin position="82"/>
        <end position="111"/>
    </location>
</feature>
<dbReference type="SUPFAM" id="SSF50729">
    <property type="entry name" value="PH domain-like"/>
    <property type="match status" value="1"/>
</dbReference>
<evidence type="ECO:0000313" key="2">
    <source>
        <dbReference type="EMBL" id="KAF0725982.1"/>
    </source>
</evidence>
<evidence type="ECO:0008006" key="4">
    <source>
        <dbReference type="Google" id="ProtNLM"/>
    </source>
</evidence>
<feature type="region of interest" description="Disordered" evidence="1">
    <location>
        <begin position="240"/>
        <end position="358"/>
    </location>
</feature>
<dbReference type="AlphaFoldDB" id="A0A6G0WFB7"/>
<evidence type="ECO:0000256" key="1">
    <source>
        <dbReference type="SAM" id="MobiDB-lite"/>
    </source>
</evidence>
<feature type="compositionally biased region" description="Basic and acidic residues" evidence="1">
    <location>
        <begin position="116"/>
        <end position="128"/>
    </location>
</feature>
<accession>A0A6G0WFB7</accession>
<proteinExistence type="predicted"/>
<evidence type="ECO:0000313" key="3">
    <source>
        <dbReference type="Proteomes" id="UP000481153"/>
    </source>
</evidence>
<comment type="caution">
    <text evidence="2">The sequence shown here is derived from an EMBL/GenBank/DDBJ whole genome shotgun (WGS) entry which is preliminary data.</text>
</comment>
<gene>
    <name evidence="2" type="ORF">Ae201684_015647</name>
</gene>
<feature type="compositionally biased region" description="Basic residues" evidence="1">
    <location>
        <begin position="256"/>
        <end position="265"/>
    </location>
</feature>
<protein>
    <recommendedName>
        <fullName evidence="4">PH domain-containing protein</fullName>
    </recommendedName>
</protein>
<keyword evidence="3" id="KW-1185">Reference proteome</keyword>
<reference evidence="2 3" key="1">
    <citation type="submission" date="2019-07" db="EMBL/GenBank/DDBJ databases">
        <title>Genomics analysis of Aphanomyces spp. identifies a new class of oomycete effector associated with host adaptation.</title>
        <authorList>
            <person name="Gaulin E."/>
        </authorList>
    </citation>
    <scope>NUCLEOTIDE SEQUENCE [LARGE SCALE GENOMIC DNA]</scope>
    <source>
        <strain evidence="2 3">ATCC 201684</strain>
    </source>
</reference>
<feature type="compositionally biased region" description="Basic and acidic residues" evidence="1">
    <location>
        <begin position="270"/>
        <end position="280"/>
    </location>
</feature>
<feature type="region of interest" description="Disordered" evidence="1">
    <location>
        <begin position="79"/>
        <end position="157"/>
    </location>
</feature>
<name>A0A6G0WFB7_9STRA</name>
<organism evidence="2 3">
    <name type="scientific">Aphanomyces euteiches</name>
    <dbReference type="NCBI Taxonomy" id="100861"/>
    <lineage>
        <taxon>Eukaryota</taxon>
        <taxon>Sar</taxon>
        <taxon>Stramenopiles</taxon>
        <taxon>Oomycota</taxon>
        <taxon>Saprolegniomycetes</taxon>
        <taxon>Saprolegniales</taxon>
        <taxon>Verrucalvaceae</taxon>
        <taxon>Aphanomyces</taxon>
    </lineage>
</organism>
<feature type="compositionally biased region" description="Pro residues" evidence="1">
    <location>
        <begin position="324"/>
        <end position="348"/>
    </location>
</feature>
<dbReference type="EMBL" id="VJMJ01000229">
    <property type="protein sequence ID" value="KAF0725982.1"/>
    <property type="molecule type" value="Genomic_DNA"/>
</dbReference>
<dbReference type="VEuPathDB" id="FungiDB:AeMF1_013888"/>